<evidence type="ECO:0000313" key="2">
    <source>
        <dbReference type="EMBL" id="ALO48145.1"/>
    </source>
</evidence>
<organism evidence="2 3">
    <name type="scientific">Hoylesella enoeca</name>
    <dbReference type="NCBI Taxonomy" id="76123"/>
    <lineage>
        <taxon>Bacteria</taxon>
        <taxon>Pseudomonadati</taxon>
        <taxon>Bacteroidota</taxon>
        <taxon>Bacteroidia</taxon>
        <taxon>Bacteroidales</taxon>
        <taxon>Prevotellaceae</taxon>
        <taxon>Hoylesella</taxon>
    </lineage>
</organism>
<evidence type="ECO:0008006" key="4">
    <source>
        <dbReference type="Google" id="ProtNLM"/>
    </source>
</evidence>
<protein>
    <recommendedName>
        <fullName evidence="4">Fimbrillin family protein</fullName>
    </recommendedName>
</protein>
<feature type="region of interest" description="Disordered" evidence="1">
    <location>
        <begin position="16"/>
        <end position="40"/>
    </location>
</feature>
<keyword evidence="3" id="KW-1185">Reference proteome</keyword>
<dbReference type="STRING" id="76123.AS203_02785"/>
<dbReference type="EMBL" id="CP013195">
    <property type="protein sequence ID" value="ALO48145.1"/>
    <property type="molecule type" value="Genomic_DNA"/>
</dbReference>
<evidence type="ECO:0000256" key="1">
    <source>
        <dbReference type="SAM" id="MobiDB-lite"/>
    </source>
</evidence>
<dbReference type="KEGG" id="peo:AS203_02785"/>
<accession>A0A0S2KIK9</accession>
<dbReference type="AlphaFoldDB" id="A0A0S2KIK9"/>
<feature type="compositionally biased region" description="Polar residues" evidence="1">
    <location>
        <begin position="20"/>
        <end position="40"/>
    </location>
</feature>
<sequence>MLLVMTLIAAGCANDEAKTEQQGTNGTPAGTTVFSGETNPSTTTRTVIVDHTQGAGANVIWAATDKVWVKDDASTWQQSGVATFPVAANKTKAMFTLNGTYTGATHDVIYTNLPITGTPQVEIKAAQTQTTPNNFDHAGEAGDLGIATANRQGAGNAYKFTLDHKSSYLCFLPRCMNVDLGKNIYLTKVTITANKPIAGTFNIVSGSIAGNAPVANSSNTITLTTTDFPLNTTVADVTKNAAYMVIAPGTYNFTIGYTIKDPTTNVEGTITKTLTAFTCDEGKIHDITAWTDKDIEDVTGTYHTWDAAVGENYWKGHDRDASGNFFPTLVNGGSTANYPASAIDSRWYNTAYGYATSNPATRSAANQPNVNLMAHYVEFGDPRWDANRIWSGYGHLYKGGIWLKRSTVPGFPNKSTDYWGVDYRTSTQLTIDPRADITYSNMTIPTEAEQATTYFFLPASGYYFQGTMVDFGSGGHYWTSTASSCEAGNSWYLYFNNHEIHVRQWHRWMGSRIGKFY</sequence>
<proteinExistence type="predicted"/>
<dbReference type="Proteomes" id="UP000056252">
    <property type="component" value="Chromosome"/>
</dbReference>
<reference evidence="3" key="1">
    <citation type="submission" date="2015-11" db="EMBL/GenBank/DDBJ databases">
        <authorList>
            <person name="Holder M.E."/>
            <person name="Ajami N.J."/>
            <person name="Petrosino J.F."/>
        </authorList>
    </citation>
    <scope>NUCLEOTIDE SEQUENCE [LARGE SCALE GENOMIC DNA]</scope>
    <source>
        <strain evidence="3">F0113</strain>
    </source>
</reference>
<name>A0A0S2KIK9_9BACT</name>
<evidence type="ECO:0000313" key="3">
    <source>
        <dbReference type="Proteomes" id="UP000056252"/>
    </source>
</evidence>
<gene>
    <name evidence="2" type="ORF">AS203_02785</name>
</gene>